<keyword evidence="1" id="KW-0802">TPR repeat</keyword>
<accession>H0EWT1</accession>
<keyword evidence="5" id="KW-1185">Reference proteome</keyword>
<dbReference type="Gene3D" id="1.25.40.10">
    <property type="entry name" value="Tetratricopeptide repeat domain"/>
    <property type="match status" value="1"/>
</dbReference>
<dbReference type="InterPro" id="IPR027974">
    <property type="entry name" value="DUF4470"/>
</dbReference>
<dbReference type="GO" id="GO:0006269">
    <property type="term" value="P:DNA replication, synthesis of primer"/>
    <property type="evidence" value="ECO:0007669"/>
    <property type="project" value="UniProtKB-KW"/>
</dbReference>
<dbReference type="Pfam" id="PF14737">
    <property type="entry name" value="DUF4470"/>
    <property type="match status" value="1"/>
</dbReference>
<feature type="domain" description="DUF4470" evidence="3">
    <location>
        <begin position="456"/>
        <end position="537"/>
    </location>
</feature>
<feature type="repeat" description="TPR" evidence="1">
    <location>
        <begin position="347"/>
        <end position="380"/>
    </location>
</feature>
<dbReference type="PANTHER" id="PTHR10537:SF3">
    <property type="entry name" value="DNA PRIMASE LARGE SUBUNIT"/>
    <property type="match status" value="1"/>
</dbReference>
<comment type="caution">
    <text evidence="4">The sequence shown here is derived from an EMBL/GenBank/DDBJ whole genome shotgun (WGS) entry which is preliminary data.</text>
</comment>
<evidence type="ECO:0000256" key="2">
    <source>
        <dbReference type="SAM" id="MobiDB-lite"/>
    </source>
</evidence>
<feature type="region of interest" description="Disordered" evidence="2">
    <location>
        <begin position="323"/>
        <end position="343"/>
    </location>
</feature>
<reference evidence="4 5" key="1">
    <citation type="journal article" date="2012" name="Eukaryot. Cell">
        <title>Genome sequence of the fungus Glarea lozoyensis: the first genome sequence of a species from the Helotiaceae family.</title>
        <authorList>
            <person name="Youssar L."/>
            <person name="Gruening B.A."/>
            <person name="Erxleben A."/>
            <person name="Guenther S."/>
            <person name="Huettel W."/>
        </authorList>
    </citation>
    <scope>NUCLEOTIDE SEQUENCE [LARGE SCALE GENOMIC DNA]</scope>
    <source>
        <strain evidence="5">ATCC 74030 / MF5533</strain>
    </source>
</reference>
<sequence>MIRQEFSRADPKRRTALDPKKRQFAPATFQNVEYKHRLNFYVTPPTADITLEQFEQWAIDRLRETAAHMKPLLDKYLPLTSSTSNSAATQIERQKDHYSHFILRLAFASTEDLRRRFSRAETTLFRIRFQDNDSRERQKFVEGLNLDLEIVSDEERREYAEELRAAGGGFPKRIEEESYYKVDWEKVPELIEHRRVFLKGGKAYVPGREQLSMVIAEFTNKLDKALEQVGVKDHEVLKGVKEDKEKQKFHLACNRVFEYAHKQEIKKVRDDGTWGAAQLETIVHPNEYFKRSYLLKNLGKNPTDGGGDIGVRRSREMDIGLDKEDWDEASSLPHQDSGLKMSSEEESSILREEGNALYKSGDLSEAISKYRQAAKITPNDPAPYGNLSAAYLERACRIKLMKEVPRYRPKMNTSLEFYHVGHDQAFNMYNSATDKMKEGKLFGTAFKQNKAIARNQEFIPDPKEELVSFFLAGVGDARNMFRTIIGISDTENTDKKSYHFTINDINKSALARDIVVVMLVEELMGLEKGTDEYLEVLSTIYFVYVAVIIPQYALDKMQATISKALNALESRQQPSKLLHLYERHYAEYLKVLKSWQGEALTVLTTKEVFKLAKQQVSQMAMMIGDALDLPPKCKAERNLYLTSLVLQPPKRMLQKYDPIMLKELQDLKFTDEDMKARPPAKPQCLYDYVSTFFSAVADAFGKLGGRLKVEVLLGDCVDVAEQLRFDLFSSEDGLDSGNTPEMLEQLTRVGYQEPMYNDSRPMADYIIYDYLHSRPFHFNDLLPKTQFLKWLYALFFRIVLPFNTNLHEQYTIILSPCTTSIFFRLLAQLRTIGYPSHWLSEAVTAILTSKITTTARPPRASPTTTSAAKREHAPKRLSTAPFVHETSVLAKQFAPLLPFKLAPEILPKSISRYTFPVTKPLSIDAPVQNVAALTLLFWDPKALSEGATREFYGNARRFLDPSWGEVEGEGETEAGGKGWKEVREKLGVFGGVVLEGGEGEAGKREGGRMAKVWLDDEVVERMKFEGWVWALFGVASWAIAGEVGRVEEGVRGERWV</sequence>
<organism evidence="4 5">
    <name type="scientific">Glarea lozoyensis (strain ATCC 74030 / MF5533)</name>
    <dbReference type="NCBI Taxonomy" id="1104152"/>
    <lineage>
        <taxon>Eukaryota</taxon>
        <taxon>Fungi</taxon>
        <taxon>Dikarya</taxon>
        <taxon>Ascomycota</taxon>
        <taxon>Pezizomycotina</taxon>
        <taxon>Leotiomycetes</taxon>
        <taxon>Helotiales</taxon>
        <taxon>Helotiaceae</taxon>
        <taxon>Glarea</taxon>
    </lineage>
</organism>
<dbReference type="Gene3D" id="1.20.930.80">
    <property type="match status" value="1"/>
</dbReference>
<dbReference type="InterPro" id="IPR011990">
    <property type="entry name" value="TPR-like_helical_dom_sf"/>
</dbReference>
<dbReference type="SUPFAM" id="SSF48452">
    <property type="entry name" value="TPR-like"/>
    <property type="match status" value="1"/>
</dbReference>
<dbReference type="PROSITE" id="PS50005">
    <property type="entry name" value="TPR"/>
    <property type="match status" value="1"/>
</dbReference>
<dbReference type="GO" id="GO:0006270">
    <property type="term" value="P:DNA replication initiation"/>
    <property type="evidence" value="ECO:0007669"/>
    <property type="project" value="TreeGrafter"/>
</dbReference>
<dbReference type="GO" id="GO:0046872">
    <property type="term" value="F:metal ion binding"/>
    <property type="evidence" value="ECO:0007669"/>
    <property type="project" value="UniProtKB-KW"/>
</dbReference>
<evidence type="ECO:0000313" key="4">
    <source>
        <dbReference type="EMBL" id="EHK97000.1"/>
    </source>
</evidence>
<dbReference type="OrthoDB" id="421393at2759"/>
<dbReference type="PANTHER" id="PTHR10537">
    <property type="entry name" value="DNA PRIMASE LARGE SUBUNIT"/>
    <property type="match status" value="1"/>
</dbReference>
<dbReference type="InterPro" id="IPR007238">
    <property type="entry name" value="DNA_primase_lsu_euk/arc"/>
</dbReference>
<dbReference type="GO" id="GO:0051539">
    <property type="term" value="F:4 iron, 4 sulfur cluster binding"/>
    <property type="evidence" value="ECO:0007669"/>
    <property type="project" value="UniProtKB-KW"/>
</dbReference>
<evidence type="ECO:0000259" key="3">
    <source>
        <dbReference type="Pfam" id="PF14737"/>
    </source>
</evidence>
<evidence type="ECO:0000313" key="5">
    <source>
        <dbReference type="Proteomes" id="UP000005446"/>
    </source>
</evidence>
<dbReference type="EMBL" id="AGUE01000213">
    <property type="protein sequence ID" value="EHK97000.1"/>
    <property type="molecule type" value="Genomic_DNA"/>
</dbReference>
<dbReference type="Proteomes" id="UP000005446">
    <property type="component" value="Unassembled WGS sequence"/>
</dbReference>
<gene>
    <name evidence="4" type="ORF">M7I_7255</name>
</gene>
<name>H0EWT1_GLAL7</name>
<evidence type="ECO:0000256" key="1">
    <source>
        <dbReference type="PROSITE-ProRule" id="PRU00339"/>
    </source>
</evidence>
<proteinExistence type="predicted"/>
<dbReference type="Pfam" id="PF13414">
    <property type="entry name" value="TPR_11"/>
    <property type="match status" value="1"/>
</dbReference>
<dbReference type="Pfam" id="PF26466">
    <property type="entry name" value="DNA_primase_lrg_N"/>
    <property type="match status" value="1"/>
</dbReference>
<protein>
    <submittedName>
        <fullName evidence="4">Putative DNA primase large subunit</fullName>
    </submittedName>
</protein>
<dbReference type="InParanoid" id="H0EWT1"/>
<dbReference type="GO" id="GO:0005658">
    <property type="term" value="C:alpha DNA polymerase:primase complex"/>
    <property type="evidence" value="ECO:0007669"/>
    <property type="project" value="TreeGrafter"/>
</dbReference>
<dbReference type="AlphaFoldDB" id="H0EWT1"/>
<dbReference type="HOGENOM" id="CLU_290032_0_0_1"/>
<dbReference type="InterPro" id="IPR019734">
    <property type="entry name" value="TPR_rpt"/>
</dbReference>